<comment type="caution">
    <text evidence="1">The sequence shown here is derived from an EMBL/GenBank/DDBJ whole genome shotgun (WGS) entry which is preliminary data.</text>
</comment>
<keyword evidence="2" id="KW-1185">Reference proteome</keyword>
<protein>
    <submittedName>
        <fullName evidence="1">Uncharacterized protein</fullName>
    </submittedName>
</protein>
<gene>
    <name evidence="1" type="ORF">AMECASPLE_038835</name>
</gene>
<dbReference type="Proteomes" id="UP001469553">
    <property type="component" value="Unassembled WGS sequence"/>
</dbReference>
<evidence type="ECO:0000313" key="2">
    <source>
        <dbReference type="Proteomes" id="UP001469553"/>
    </source>
</evidence>
<dbReference type="EMBL" id="JAHRIP010045082">
    <property type="protein sequence ID" value="MEQ2297839.1"/>
    <property type="molecule type" value="Genomic_DNA"/>
</dbReference>
<proteinExistence type="predicted"/>
<organism evidence="1 2">
    <name type="scientific">Ameca splendens</name>
    <dbReference type="NCBI Taxonomy" id="208324"/>
    <lineage>
        <taxon>Eukaryota</taxon>
        <taxon>Metazoa</taxon>
        <taxon>Chordata</taxon>
        <taxon>Craniata</taxon>
        <taxon>Vertebrata</taxon>
        <taxon>Euteleostomi</taxon>
        <taxon>Actinopterygii</taxon>
        <taxon>Neopterygii</taxon>
        <taxon>Teleostei</taxon>
        <taxon>Neoteleostei</taxon>
        <taxon>Acanthomorphata</taxon>
        <taxon>Ovalentaria</taxon>
        <taxon>Atherinomorphae</taxon>
        <taxon>Cyprinodontiformes</taxon>
        <taxon>Goodeidae</taxon>
        <taxon>Ameca</taxon>
    </lineage>
</organism>
<accession>A0ABV0YVC9</accession>
<evidence type="ECO:0000313" key="1">
    <source>
        <dbReference type="EMBL" id="MEQ2297839.1"/>
    </source>
</evidence>
<sequence>MTLLTFIMRKWQDVLMISSAFHAFSSLKWDSLRQGYIDFLHSDKTSQCTSVVFDTACLLRCFVVFQKVSAEVLGGCYRRQSRPMFAEATMCYLENQVTG</sequence>
<reference evidence="1 2" key="1">
    <citation type="submission" date="2021-06" db="EMBL/GenBank/DDBJ databases">
        <authorList>
            <person name="Palmer J.M."/>
        </authorList>
    </citation>
    <scope>NUCLEOTIDE SEQUENCE [LARGE SCALE GENOMIC DNA]</scope>
    <source>
        <strain evidence="1 2">AS_MEX2019</strain>
        <tissue evidence="1">Muscle</tissue>
    </source>
</reference>
<name>A0ABV0YVC9_9TELE</name>